<evidence type="ECO:0000256" key="1">
    <source>
        <dbReference type="SAM" id="Phobius"/>
    </source>
</evidence>
<sequence>MDADVAAILAPLKEVTAADLQALDRVCETTAASLVAAGVEPPFQVTSADLAGDPWLICAERYWGHRLRALPTIETAARCARWLGTHATGLTADQRAAISESWALRFAYTTRDTVESHHDLTAAVGSIVSQYAETSPDVCIFAALFHAGVLRANYWFDELHLFLESSPLTAAAGGQPHRALFTALRAFAAYGSRRRTVEYAANLCTEAWAASPRSHQVMDVLLHALSVAPPFPGQGEQLRARAEEAVAAYPDDHTFRFRLATGQRRCARYAEAADSLDTALQLLSAAREWDSPFRPQYLRDREMTLDLMRQDTHAAVPRQETDSWDMDAQRLRRRALDPTAAIRLVGLVAVLAIAVLVFTGGMADAGQVSLRIRLGQEAALGGSLLLLALIVNVTTRLVVGRRGRPF</sequence>
<feature type="transmembrane region" description="Helical" evidence="1">
    <location>
        <begin position="378"/>
        <end position="399"/>
    </location>
</feature>
<gene>
    <name evidence="2" type="ORF">FDG2_5487</name>
</gene>
<keyword evidence="1" id="KW-0472">Membrane</keyword>
<dbReference type="EMBL" id="FLUV01002285">
    <property type="protein sequence ID" value="SBW27975.1"/>
    <property type="molecule type" value="Genomic_DNA"/>
</dbReference>
<protein>
    <submittedName>
        <fullName evidence="2">Uncharacterized protein</fullName>
    </submittedName>
</protein>
<keyword evidence="1" id="KW-1133">Transmembrane helix</keyword>
<evidence type="ECO:0000313" key="2">
    <source>
        <dbReference type="EMBL" id="SBW27975.1"/>
    </source>
</evidence>
<evidence type="ECO:0000313" key="3">
    <source>
        <dbReference type="Proteomes" id="UP000199013"/>
    </source>
</evidence>
<accession>A0A1C3PDR5</accession>
<reference evidence="3" key="1">
    <citation type="submission" date="2016-02" db="EMBL/GenBank/DDBJ databases">
        <authorList>
            <person name="Wibberg D."/>
        </authorList>
    </citation>
    <scope>NUCLEOTIDE SEQUENCE [LARGE SCALE GENOMIC DNA]</scope>
</reference>
<keyword evidence="1" id="KW-0812">Transmembrane</keyword>
<organism evidence="2 3">
    <name type="scientific">Candidatus Protofrankia californiensis</name>
    <dbReference type="NCBI Taxonomy" id="1839754"/>
    <lineage>
        <taxon>Bacteria</taxon>
        <taxon>Bacillati</taxon>
        <taxon>Actinomycetota</taxon>
        <taxon>Actinomycetes</taxon>
        <taxon>Frankiales</taxon>
        <taxon>Frankiaceae</taxon>
        <taxon>Protofrankia</taxon>
    </lineage>
</organism>
<dbReference type="InterPro" id="IPR011990">
    <property type="entry name" value="TPR-like_helical_dom_sf"/>
</dbReference>
<keyword evidence="3" id="KW-1185">Reference proteome</keyword>
<proteinExistence type="predicted"/>
<name>A0A1C3PDR5_9ACTN</name>
<dbReference type="Proteomes" id="UP000199013">
    <property type="component" value="Unassembled WGS sequence"/>
</dbReference>
<dbReference type="AlphaFoldDB" id="A0A1C3PDR5"/>
<feature type="transmembrane region" description="Helical" evidence="1">
    <location>
        <begin position="340"/>
        <end position="358"/>
    </location>
</feature>
<dbReference type="SUPFAM" id="SSF48452">
    <property type="entry name" value="TPR-like"/>
    <property type="match status" value="1"/>
</dbReference>